<accession>A0ABY8F336</accession>
<organism evidence="1 2">
    <name type="scientific">Roseibium porphyridii</name>
    <dbReference type="NCBI Taxonomy" id="2866279"/>
    <lineage>
        <taxon>Bacteria</taxon>
        <taxon>Pseudomonadati</taxon>
        <taxon>Pseudomonadota</taxon>
        <taxon>Alphaproteobacteria</taxon>
        <taxon>Hyphomicrobiales</taxon>
        <taxon>Stappiaceae</taxon>
        <taxon>Roseibium</taxon>
    </lineage>
</organism>
<proteinExistence type="predicted"/>
<protein>
    <submittedName>
        <fullName evidence="1">Uncharacterized protein</fullName>
    </submittedName>
</protein>
<dbReference type="EMBL" id="CP120863">
    <property type="protein sequence ID" value="WFE89903.1"/>
    <property type="molecule type" value="Genomic_DNA"/>
</dbReference>
<evidence type="ECO:0000313" key="2">
    <source>
        <dbReference type="Proteomes" id="UP001209803"/>
    </source>
</evidence>
<dbReference type="Proteomes" id="UP001209803">
    <property type="component" value="Chromosome"/>
</dbReference>
<dbReference type="RefSeq" id="WP_152498926.1">
    <property type="nucleotide sequence ID" value="NZ_CP120863.1"/>
</dbReference>
<keyword evidence="2" id="KW-1185">Reference proteome</keyword>
<reference evidence="1 2" key="1">
    <citation type="submission" date="2023-03" db="EMBL/GenBank/DDBJ databases">
        <title>Roseibium porphyridii sp. nov. and Roseibium rhodosorbium sp. nov. isolated from marine algae, Porphyridium cruentum and Rhodosorus marinus, respectively.</title>
        <authorList>
            <person name="Lee M.W."/>
            <person name="Choi B.J."/>
            <person name="Lee J.K."/>
            <person name="Choi D.G."/>
            <person name="Baek J.H."/>
            <person name="Bayburt H."/>
            <person name="Kim J.M."/>
            <person name="Han D.M."/>
            <person name="Kim K.H."/>
            <person name="Jeon C.O."/>
        </authorList>
    </citation>
    <scope>NUCLEOTIDE SEQUENCE [LARGE SCALE GENOMIC DNA]</scope>
    <source>
        <strain evidence="1 2">KMA01</strain>
    </source>
</reference>
<gene>
    <name evidence="1" type="ORF">K1718_00690</name>
</gene>
<name>A0ABY8F336_9HYPH</name>
<sequence length="157" mass="17230">MSDQLPTILSIPPYDPAEIILIGSNIAGSGSKTVAEVKIESGGSPDSRLTIQLMDTGADQQIALIRAYVYEGNYYELPKPKIMVVTGDATDIPGDYVPKNRKLQFWRMNKLNRTTEISVEDGLLETLVLEANMPGRRSPNSYAANMQMAHKSGRLTS</sequence>
<evidence type="ECO:0000313" key="1">
    <source>
        <dbReference type="EMBL" id="WFE89903.1"/>
    </source>
</evidence>